<evidence type="ECO:0000259" key="4">
    <source>
        <dbReference type="SMART" id="SM00478"/>
    </source>
</evidence>
<dbReference type="SUPFAM" id="SSF48150">
    <property type="entry name" value="DNA-glycosylase"/>
    <property type="match status" value="1"/>
</dbReference>
<evidence type="ECO:0000256" key="3">
    <source>
        <dbReference type="ARBA" id="ARBA00044632"/>
    </source>
</evidence>
<dbReference type="Gene3D" id="1.10.340.30">
    <property type="entry name" value="Hypothetical protein, domain 2"/>
    <property type="match status" value="1"/>
</dbReference>
<evidence type="ECO:0000256" key="2">
    <source>
        <dbReference type="ARBA" id="ARBA00012720"/>
    </source>
</evidence>
<evidence type="ECO:0000256" key="1">
    <source>
        <dbReference type="ARBA" id="ARBA00010679"/>
    </source>
</evidence>
<sequence>MESGTIDLADVDGPFDLQATLESGQSYLWDRADGRMYDSGDTTPRGGDAWYETVVPPIEGITDDRVPLRVRQVGGVRDGHLEWESTTDAVSLLSHLLRLDDDLDAIRAGAPDLPLFDRAFDAYEGMRLVRDPPFPCLVSFICSAQMRVSRIHRMQRSLAETYGDTVQFDGRTLHAFPAPEQLAARTEADLRELSLGYRAPYVRKTAGMVADGKADPREAADLPYEEARESLTRFVGVGDKVADCVLLFSLGYLEAIPLDTWIRSAIADHFPDCDRGNYADTARALRDRFGGDHAGYVQTYVFAHLRGGGD</sequence>
<dbReference type="GO" id="GO:0006289">
    <property type="term" value="P:nucleotide-excision repair"/>
    <property type="evidence" value="ECO:0007669"/>
    <property type="project" value="InterPro"/>
</dbReference>
<dbReference type="Proteomes" id="UP000263012">
    <property type="component" value="Chromosome"/>
</dbReference>
<dbReference type="SUPFAM" id="SSF55945">
    <property type="entry name" value="TATA-box binding protein-like"/>
    <property type="match status" value="1"/>
</dbReference>
<protein>
    <recommendedName>
        <fullName evidence="2">DNA-(apurinic or apyrimidinic site) lyase</fullName>
        <ecNumber evidence="2">4.2.99.18</ecNumber>
    </recommendedName>
</protein>
<feature type="domain" description="HhH-GPD" evidence="4">
    <location>
        <begin position="142"/>
        <end position="299"/>
    </location>
</feature>
<evidence type="ECO:0000313" key="6">
    <source>
        <dbReference type="Proteomes" id="UP000263012"/>
    </source>
</evidence>
<dbReference type="EMBL" id="CP025066">
    <property type="protein sequence ID" value="AUX09054.1"/>
    <property type="molecule type" value="Genomic_DNA"/>
</dbReference>
<dbReference type="RefSeq" id="WP_119821800.1">
    <property type="nucleotide sequence ID" value="NZ_CP025066.1"/>
</dbReference>
<dbReference type="Pfam" id="PF00730">
    <property type="entry name" value="HhH-GPD"/>
    <property type="match status" value="1"/>
</dbReference>
<dbReference type="CDD" id="cd00056">
    <property type="entry name" value="ENDO3c"/>
    <property type="match status" value="1"/>
</dbReference>
<dbReference type="KEGG" id="hdf:AArcSl_1423"/>
<dbReference type="GO" id="GO:0006284">
    <property type="term" value="P:base-excision repair"/>
    <property type="evidence" value="ECO:0007669"/>
    <property type="project" value="InterPro"/>
</dbReference>
<name>A0A343TIY2_9EURY</name>
<dbReference type="OrthoDB" id="14922at2157"/>
<dbReference type="PANTHER" id="PTHR10242:SF2">
    <property type="entry name" value="N-GLYCOSYLASE_DNA LYASE"/>
    <property type="match status" value="1"/>
</dbReference>
<dbReference type="SMART" id="SM00478">
    <property type="entry name" value="ENDO3c"/>
    <property type="match status" value="1"/>
</dbReference>
<reference evidence="6" key="1">
    <citation type="submission" date="2017-11" db="EMBL/GenBank/DDBJ databases">
        <title>Phenotypic and genomic properties of facultatively anaerobic sulfur-reducing natronoarchaea from hypersaline soda lakes.</title>
        <authorList>
            <person name="Sorokin D.Y."/>
            <person name="Kublanov I.V."/>
            <person name="Roman P."/>
            <person name="Sinninghe Damste J.S."/>
            <person name="Golyshin P.N."/>
            <person name="Rojo D."/>
            <person name="Ciordia S."/>
            <person name="Mena M.D.C."/>
            <person name="Ferrer M."/>
            <person name="Messina E."/>
            <person name="Smedile F."/>
            <person name="La Spada G."/>
            <person name="La Cono V."/>
            <person name="Yakimov M.M."/>
        </authorList>
    </citation>
    <scope>NUCLEOTIDE SEQUENCE [LARGE SCALE GENOMIC DNA]</scope>
    <source>
        <strain evidence="6">AArc-Sl</strain>
    </source>
</reference>
<dbReference type="Gene3D" id="1.10.1670.10">
    <property type="entry name" value="Helix-hairpin-Helix base-excision DNA repair enzymes (C-terminal)"/>
    <property type="match status" value="1"/>
</dbReference>
<dbReference type="PANTHER" id="PTHR10242">
    <property type="entry name" value="8-OXOGUANINE DNA GLYCOSYLASE"/>
    <property type="match status" value="1"/>
</dbReference>
<keyword evidence="6" id="KW-1185">Reference proteome</keyword>
<evidence type="ECO:0000313" key="5">
    <source>
        <dbReference type="EMBL" id="AUX09054.1"/>
    </source>
</evidence>
<organism evidence="5 6">
    <name type="scientific">Halalkaliarchaeum desulfuricum</name>
    <dbReference type="NCBI Taxonomy" id="2055893"/>
    <lineage>
        <taxon>Archaea</taxon>
        <taxon>Methanobacteriati</taxon>
        <taxon>Methanobacteriota</taxon>
        <taxon>Stenosarchaea group</taxon>
        <taxon>Halobacteria</taxon>
        <taxon>Halobacteriales</taxon>
        <taxon>Haloferacaceae</taxon>
        <taxon>Halalkaliarchaeum</taxon>
    </lineage>
</organism>
<dbReference type="GO" id="GO:0140078">
    <property type="term" value="F:class I DNA-(apurinic or apyrimidinic site) endonuclease activity"/>
    <property type="evidence" value="ECO:0007669"/>
    <property type="project" value="UniProtKB-EC"/>
</dbReference>
<gene>
    <name evidence="5" type="primary">ogg</name>
    <name evidence="5" type="ORF">AArcSl_1423</name>
</gene>
<dbReference type="GO" id="GO:0008534">
    <property type="term" value="F:oxidized purine nucleobase lesion DNA N-glycosylase activity"/>
    <property type="evidence" value="ECO:0007669"/>
    <property type="project" value="InterPro"/>
</dbReference>
<comment type="similarity">
    <text evidence="1">Belongs to the type-1 OGG1 family.</text>
</comment>
<proteinExistence type="inferred from homology"/>
<comment type="catalytic activity">
    <reaction evidence="3">
        <text>2'-deoxyribonucleotide-(2'-deoxyribose 5'-phosphate)-2'-deoxyribonucleotide-DNA = a 3'-end 2'-deoxyribonucleotide-(2,3-dehydro-2,3-deoxyribose 5'-phosphate)-DNA + a 5'-end 5'-phospho-2'-deoxyribonucleoside-DNA + H(+)</text>
        <dbReference type="Rhea" id="RHEA:66592"/>
        <dbReference type="Rhea" id="RHEA-COMP:13180"/>
        <dbReference type="Rhea" id="RHEA-COMP:16897"/>
        <dbReference type="Rhea" id="RHEA-COMP:17067"/>
        <dbReference type="ChEBI" id="CHEBI:15378"/>
        <dbReference type="ChEBI" id="CHEBI:136412"/>
        <dbReference type="ChEBI" id="CHEBI:157695"/>
        <dbReference type="ChEBI" id="CHEBI:167181"/>
        <dbReference type="EC" id="4.2.99.18"/>
    </reaction>
</comment>
<dbReference type="AlphaFoldDB" id="A0A343TIY2"/>
<dbReference type="InterPro" id="IPR011257">
    <property type="entry name" value="DNA_glycosylase"/>
</dbReference>
<dbReference type="InterPro" id="IPR023170">
    <property type="entry name" value="HhH_base_excis_C"/>
</dbReference>
<dbReference type="GO" id="GO:0003684">
    <property type="term" value="F:damaged DNA binding"/>
    <property type="evidence" value="ECO:0007669"/>
    <property type="project" value="InterPro"/>
</dbReference>
<dbReference type="InterPro" id="IPR003265">
    <property type="entry name" value="HhH-GPD_domain"/>
</dbReference>
<dbReference type="EC" id="4.2.99.18" evidence="2"/>
<accession>A0A343TIY2</accession>
<dbReference type="GeneID" id="37877773"/>
<dbReference type="InterPro" id="IPR052054">
    <property type="entry name" value="Oxidative_DNA_repair_enzyme"/>
</dbReference>